<reference evidence="2 3" key="1">
    <citation type="journal article" date="2024" name="bioRxiv">
        <title>A reference genome for Trichogramma kaykai: A tiny desert-dwelling parasitoid wasp with competing sex-ratio distorters.</title>
        <authorList>
            <person name="Culotta J."/>
            <person name="Lindsey A.R."/>
        </authorList>
    </citation>
    <scope>NUCLEOTIDE SEQUENCE [LARGE SCALE GENOMIC DNA]</scope>
    <source>
        <strain evidence="2 3">KSX58</strain>
    </source>
</reference>
<evidence type="ECO:0000256" key="1">
    <source>
        <dbReference type="SAM" id="SignalP"/>
    </source>
</evidence>
<name>A0ABD2W3T9_9HYME</name>
<dbReference type="AlphaFoldDB" id="A0ABD2W3T9"/>
<dbReference type="Proteomes" id="UP001627154">
    <property type="component" value="Unassembled WGS sequence"/>
</dbReference>
<organism evidence="2 3">
    <name type="scientific">Trichogramma kaykai</name>
    <dbReference type="NCBI Taxonomy" id="54128"/>
    <lineage>
        <taxon>Eukaryota</taxon>
        <taxon>Metazoa</taxon>
        <taxon>Ecdysozoa</taxon>
        <taxon>Arthropoda</taxon>
        <taxon>Hexapoda</taxon>
        <taxon>Insecta</taxon>
        <taxon>Pterygota</taxon>
        <taxon>Neoptera</taxon>
        <taxon>Endopterygota</taxon>
        <taxon>Hymenoptera</taxon>
        <taxon>Apocrita</taxon>
        <taxon>Proctotrupomorpha</taxon>
        <taxon>Chalcidoidea</taxon>
        <taxon>Trichogrammatidae</taxon>
        <taxon>Trichogramma</taxon>
    </lineage>
</organism>
<evidence type="ECO:0000313" key="3">
    <source>
        <dbReference type="Proteomes" id="UP001627154"/>
    </source>
</evidence>
<dbReference type="EMBL" id="JBJJXI010000139">
    <property type="protein sequence ID" value="KAL3387225.1"/>
    <property type="molecule type" value="Genomic_DNA"/>
</dbReference>
<proteinExistence type="predicted"/>
<feature type="chain" id="PRO_5044841100" evidence="1">
    <location>
        <begin position="23"/>
        <end position="469"/>
    </location>
</feature>
<keyword evidence="3" id="KW-1185">Reference proteome</keyword>
<accession>A0ABD2W3T9</accession>
<evidence type="ECO:0000313" key="2">
    <source>
        <dbReference type="EMBL" id="KAL3387225.1"/>
    </source>
</evidence>
<comment type="caution">
    <text evidence="2">The sequence shown here is derived from an EMBL/GenBank/DDBJ whole genome shotgun (WGS) entry which is preliminary data.</text>
</comment>
<sequence length="469" mass="52865">MEFFKSLSAIFLLVAGFYDSPGVQDIGNSTTTTTTTIEPKAAVEHRVWTHPATEKLVVFDAADALTGKFFAHADCDGDERVKACQFYLYEDLRPRYECRIELSSVHEAGRVDAIAIANHADGRWAVINWRDANGSSSVPGLAILDWSSCGLRQQPWQREATILKVLPFKKDAKFAVVLVDEEQCRDSYCVTIVGFDDDNSVASSSSSSPPVAASTITPLYERRGNVSYEYLDFVLLEEDKITGRYAHFMLIEDFRERLENEETPAAAYDRLTERITILKSHAADRIDGNYSAHVIFDYVHFPEETHRGHRRVAYSAAGTDGVVSMAVQMKARSHPGWIIHCQQYRVEEFRVIYSIDVPYEPRDMAIATTGNHRMLLTYAECVDRDCRGTRNVYHARGGGSDSKDVKFDKRECDSELSRAEGRIYRDEEEPDRFCLATACYDGDQIDALESPFDVTVDCLNLSFLGETPK</sequence>
<feature type="signal peptide" evidence="1">
    <location>
        <begin position="1"/>
        <end position="22"/>
    </location>
</feature>
<gene>
    <name evidence="2" type="ORF">TKK_017534</name>
</gene>
<keyword evidence="1" id="KW-0732">Signal</keyword>
<protein>
    <submittedName>
        <fullName evidence="2">Uncharacterized protein</fullName>
    </submittedName>
</protein>